<dbReference type="SUPFAM" id="SSF51905">
    <property type="entry name" value="FAD/NAD(P)-binding domain"/>
    <property type="match status" value="1"/>
</dbReference>
<accession>C5K6B5</accession>
<dbReference type="EMBL" id="GG670888">
    <property type="protein sequence ID" value="EER19835.1"/>
    <property type="molecule type" value="Genomic_DNA"/>
</dbReference>
<dbReference type="Proteomes" id="UP000007800">
    <property type="component" value="Unassembled WGS sequence"/>
</dbReference>
<gene>
    <name evidence="1" type="ORF">Pmar_PMAR006727</name>
</gene>
<evidence type="ECO:0000313" key="2">
    <source>
        <dbReference type="Proteomes" id="UP000007800"/>
    </source>
</evidence>
<protein>
    <recommendedName>
        <fullName evidence="3">Flavin-containing monooxygenase</fullName>
    </recommendedName>
</protein>
<sequence length="105" mass="11574">MASGNRRRALVIGGGFSGLFAAHDLSKRKMGIKFLWGEVKQLDGSRLVAHVKPMFSETTEEVPFDYCIIAAGCNFGVFHKYIFEEHEKLKTLNKKKASVVVVGAG</sequence>
<dbReference type="RefSeq" id="XP_002788039.1">
    <property type="nucleotide sequence ID" value="XM_002787993.1"/>
</dbReference>
<dbReference type="OrthoDB" id="202203at2759"/>
<reference evidence="1 2" key="1">
    <citation type="submission" date="2008-07" db="EMBL/GenBank/DDBJ databases">
        <authorList>
            <person name="El-Sayed N."/>
            <person name="Caler E."/>
            <person name="Inman J."/>
            <person name="Amedeo P."/>
            <person name="Hass B."/>
            <person name="Wortman J."/>
        </authorList>
    </citation>
    <scope>NUCLEOTIDE SEQUENCE [LARGE SCALE GENOMIC DNA]</scope>
    <source>
        <strain evidence="2">ATCC 50983 / TXsc</strain>
    </source>
</reference>
<proteinExistence type="predicted"/>
<name>C5K6B5_PERM5</name>
<evidence type="ECO:0008006" key="3">
    <source>
        <dbReference type="Google" id="ProtNLM"/>
    </source>
</evidence>
<keyword evidence="2" id="KW-1185">Reference proteome</keyword>
<dbReference type="InParanoid" id="C5K6B5"/>
<dbReference type="InterPro" id="IPR036188">
    <property type="entry name" value="FAD/NAD-bd_sf"/>
</dbReference>
<evidence type="ECO:0000313" key="1">
    <source>
        <dbReference type="EMBL" id="EER19835.1"/>
    </source>
</evidence>
<organism evidence="2">
    <name type="scientific">Perkinsus marinus (strain ATCC 50983 / TXsc)</name>
    <dbReference type="NCBI Taxonomy" id="423536"/>
    <lineage>
        <taxon>Eukaryota</taxon>
        <taxon>Sar</taxon>
        <taxon>Alveolata</taxon>
        <taxon>Perkinsozoa</taxon>
        <taxon>Perkinsea</taxon>
        <taxon>Perkinsida</taxon>
        <taxon>Perkinsidae</taxon>
        <taxon>Perkinsus</taxon>
    </lineage>
</organism>
<dbReference type="AlphaFoldDB" id="C5K6B5"/>
<dbReference type="GeneID" id="9058347"/>